<keyword evidence="1" id="KW-0472">Membrane</keyword>
<dbReference type="InterPro" id="IPR025457">
    <property type="entry name" value="DUF4277"/>
</dbReference>
<evidence type="ECO:0000256" key="1">
    <source>
        <dbReference type="SAM" id="Phobius"/>
    </source>
</evidence>
<keyword evidence="1" id="KW-0812">Transmembrane</keyword>
<dbReference type="NCBIfam" id="NF033559">
    <property type="entry name" value="transpos_IS1634"/>
    <property type="match status" value="1"/>
</dbReference>
<proteinExistence type="predicted"/>
<keyword evidence="1" id="KW-1133">Transmembrane helix</keyword>
<dbReference type="InterPro" id="IPR047654">
    <property type="entry name" value="IS1634_transpos"/>
</dbReference>
<dbReference type="EMBL" id="DSUH01000324">
    <property type="protein sequence ID" value="HGU33964.1"/>
    <property type="molecule type" value="Genomic_DNA"/>
</dbReference>
<dbReference type="Pfam" id="PF14104">
    <property type="entry name" value="DUF4277"/>
    <property type="match status" value="1"/>
</dbReference>
<evidence type="ECO:0000313" key="3">
    <source>
        <dbReference type="EMBL" id="HGU33964.1"/>
    </source>
</evidence>
<comment type="caution">
    <text evidence="3">The sequence shown here is derived from an EMBL/GenBank/DDBJ whole genome shotgun (WGS) entry which is preliminary data.</text>
</comment>
<feature type="domain" description="DUF4277" evidence="2">
    <location>
        <begin position="14"/>
        <end position="117"/>
    </location>
</feature>
<reference evidence="3" key="1">
    <citation type="journal article" date="2020" name="mSystems">
        <title>Genome- and Community-Level Interaction Insights into Carbon Utilization and Element Cycling Functions of Hydrothermarchaeota in Hydrothermal Sediment.</title>
        <authorList>
            <person name="Zhou Z."/>
            <person name="Liu Y."/>
            <person name="Xu W."/>
            <person name="Pan J."/>
            <person name="Luo Z.H."/>
            <person name="Li M."/>
        </authorList>
    </citation>
    <scope>NUCLEOTIDE SEQUENCE [LARGE SCALE GENOMIC DNA]</scope>
    <source>
        <strain evidence="3">SpSt-477</strain>
    </source>
</reference>
<gene>
    <name evidence="3" type="ORF">ENS29_14120</name>
</gene>
<name>A0A7C4RTR8_9BACT</name>
<organism evidence="3">
    <name type="scientific">Desulfatirhabdium butyrativorans</name>
    <dbReference type="NCBI Taxonomy" id="340467"/>
    <lineage>
        <taxon>Bacteria</taxon>
        <taxon>Pseudomonadati</taxon>
        <taxon>Thermodesulfobacteriota</taxon>
        <taxon>Desulfobacteria</taxon>
        <taxon>Desulfobacterales</taxon>
        <taxon>Desulfatirhabdiaceae</taxon>
        <taxon>Desulfatirhabdium</taxon>
    </lineage>
</organism>
<protein>
    <submittedName>
        <fullName evidence="3">IS1634 family transposase</fullName>
    </submittedName>
</protein>
<accession>A0A7C4RTR8</accession>
<dbReference type="PANTHER" id="PTHR34614">
    <property type="match status" value="1"/>
</dbReference>
<dbReference type="AlphaFoldDB" id="A0A7C4RTR8"/>
<feature type="transmembrane region" description="Helical" evidence="1">
    <location>
        <begin position="473"/>
        <end position="490"/>
    </location>
</feature>
<evidence type="ECO:0000259" key="2">
    <source>
        <dbReference type="Pfam" id="PF14104"/>
    </source>
</evidence>
<dbReference type="PANTHER" id="PTHR34614:SF2">
    <property type="entry name" value="TRANSPOSASE IS4-LIKE DOMAIN-CONTAINING PROTEIN"/>
    <property type="match status" value="1"/>
</dbReference>
<sequence>MNVSEMLKEASRLDVHQVNFFPIIRAYMQRLGLVELINHRVGGQMEVQPGLIVAGMIQDTLSGRTPLYHLERFFEDQDIEMLVGESVPICAFADHNVGRVLDRIAEIGASNIFGEIARRAATIFDIDTSCGHWDSTSVSLSGEYDGIFPDNSLKITFGYSKDHRPDLKQFMISMLCVERNIPILGETHDGNSSDKTLNNKLLTRISKNLAQNGLGEGAFTYVADSAMVTEENLAFFDPIPNKAPLYFVTRLPHTYGQANQAIHEAIGKDNWQPIGVLSRSSYSPNRPIASYKASETTVELYGRSYRALVIHSSAHDKRRQKRIDREIADSRKNLMKLLAKRKKDAFFCQADAEAECSALRSLTTPFHALEPRIEQKPIYAQGRPKKDGSRTITGHTWHVTADVIEQTEAIEQKRAEAGCFVLITNRPLKGEDAQTTEDILRTYKAQDGIERNFSFLKDPLIVNNIFLKKPQRIEALGMVLLLSLFIWNLIQRQMRMFLEKTDSTIEGLNRRKTTRPTTYAMLTHFRSVQIIRHGNVRILKKPLKPVQKDYLRALGLSEAIFTSTKPPPPPEKSIG</sequence>